<dbReference type="OrthoDB" id="3255666at2"/>
<name>A0A3N3ZQM7_9MICC</name>
<comment type="caution">
    <text evidence="1">The sequence shown here is derived from an EMBL/GenBank/DDBJ whole genome shotgun (WGS) entry which is preliminary data.</text>
</comment>
<dbReference type="EMBL" id="RKMF01000020">
    <property type="protein sequence ID" value="ROZ61641.1"/>
    <property type="molecule type" value="Genomic_DNA"/>
</dbReference>
<organism evidence="1 2">
    <name type="scientific">Kocuria soli</name>
    <dbReference type="NCBI Taxonomy" id="2485125"/>
    <lineage>
        <taxon>Bacteria</taxon>
        <taxon>Bacillati</taxon>
        <taxon>Actinomycetota</taxon>
        <taxon>Actinomycetes</taxon>
        <taxon>Micrococcales</taxon>
        <taxon>Micrococcaceae</taxon>
        <taxon>Kocuria</taxon>
    </lineage>
</organism>
<proteinExistence type="predicted"/>
<gene>
    <name evidence="1" type="ORF">EDL96_12860</name>
</gene>
<dbReference type="Proteomes" id="UP000270616">
    <property type="component" value="Unassembled WGS sequence"/>
</dbReference>
<reference evidence="1 2" key="1">
    <citation type="submission" date="2018-10" db="EMBL/GenBank/DDBJ databases">
        <title>Kocuria sp. M5W7-7, whole genome shotgun sequence.</title>
        <authorList>
            <person name="Tuo L."/>
        </authorList>
    </citation>
    <scope>NUCLEOTIDE SEQUENCE [LARGE SCALE GENOMIC DNA]</scope>
    <source>
        <strain evidence="1 2">M5W7-7</strain>
    </source>
</reference>
<keyword evidence="2" id="KW-1185">Reference proteome</keyword>
<dbReference type="AlphaFoldDB" id="A0A3N3ZQM7"/>
<evidence type="ECO:0000313" key="1">
    <source>
        <dbReference type="EMBL" id="ROZ61641.1"/>
    </source>
</evidence>
<sequence>MLSARQRALFDLPDVHVLAVQRGPCSFTVVAQTSPAAVGCPCCGVVATGHGRREVLLHYLPCAAVSVRVLWRKPIFTYREPAFRITTFSQVHELTAARAKLTTRAIAWAVTQLRSRDIAVSALAQMLGIA</sequence>
<dbReference type="RefSeq" id="WP_123826637.1">
    <property type="nucleotide sequence ID" value="NZ_RKMF01000020.1"/>
</dbReference>
<evidence type="ECO:0000313" key="2">
    <source>
        <dbReference type="Proteomes" id="UP000270616"/>
    </source>
</evidence>
<accession>A0A3N3ZQM7</accession>
<protein>
    <submittedName>
        <fullName evidence="1">Transposase family protein</fullName>
    </submittedName>
</protein>